<feature type="region of interest" description="Disordered" evidence="2">
    <location>
        <begin position="116"/>
        <end position="215"/>
    </location>
</feature>
<proteinExistence type="predicted"/>
<evidence type="ECO:0000256" key="1">
    <source>
        <dbReference type="SAM" id="Coils"/>
    </source>
</evidence>
<dbReference type="CDD" id="cd00303">
    <property type="entry name" value="retropepsin_like"/>
    <property type="match status" value="1"/>
</dbReference>
<name>A0ABQ5B253_9ASTR</name>
<dbReference type="EMBL" id="BQNB010012778">
    <property type="protein sequence ID" value="GJT07767.1"/>
    <property type="molecule type" value="Genomic_DNA"/>
</dbReference>
<evidence type="ECO:0000256" key="2">
    <source>
        <dbReference type="SAM" id="MobiDB-lite"/>
    </source>
</evidence>
<organism evidence="3 4">
    <name type="scientific">Tanacetum coccineum</name>
    <dbReference type="NCBI Taxonomy" id="301880"/>
    <lineage>
        <taxon>Eukaryota</taxon>
        <taxon>Viridiplantae</taxon>
        <taxon>Streptophyta</taxon>
        <taxon>Embryophyta</taxon>
        <taxon>Tracheophyta</taxon>
        <taxon>Spermatophyta</taxon>
        <taxon>Magnoliopsida</taxon>
        <taxon>eudicotyledons</taxon>
        <taxon>Gunneridae</taxon>
        <taxon>Pentapetalae</taxon>
        <taxon>asterids</taxon>
        <taxon>campanulids</taxon>
        <taxon>Asterales</taxon>
        <taxon>Asteraceae</taxon>
        <taxon>Asteroideae</taxon>
        <taxon>Anthemideae</taxon>
        <taxon>Anthemidinae</taxon>
        <taxon>Tanacetum</taxon>
    </lineage>
</organism>
<feature type="compositionally biased region" description="Polar residues" evidence="2">
    <location>
        <begin position="615"/>
        <end position="625"/>
    </location>
</feature>
<evidence type="ECO:0000313" key="4">
    <source>
        <dbReference type="Proteomes" id="UP001151760"/>
    </source>
</evidence>
<accession>A0ABQ5B253</accession>
<dbReference type="Proteomes" id="UP001151760">
    <property type="component" value="Unassembled WGS sequence"/>
</dbReference>
<dbReference type="Gene3D" id="2.40.70.10">
    <property type="entry name" value="Acid Proteases"/>
    <property type="match status" value="1"/>
</dbReference>
<feature type="coiled-coil region" evidence="1">
    <location>
        <begin position="53"/>
        <end position="80"/>
    </location>
</feature>
<evidence type="ECO:0000313" key="3">
    <source>
        <dbReference type="EMBL" id="GJT07767.1"/>
    </source>
</evidence>
<dbReference type="GO" id="GO:0003964">
    <property type="term" value="F:RNA-directed DNA polymerase activity"/>
    <property type="evidence" value="ECO:0007669"/>
    <property type="project" value="UniProtKB-KW"/>
</dbReference>
<dbReference type="InterPro" id="IPR021109">
    <property type="entry name" value="Peptidase_aspartic_dom_sf"/>
</dbReference>
<sequence>MRPPGFNQPNPQLQDLTNDIMQNKAQAYQVPSTPAPVTYSRFEAYTKANDATLNNLQKNLNDFKKEQQDFQNEQRNFQNMMLNMFQKQMGNNNTSSSGTLPSNTITNPRCEARAITTRSGLSYTPVPPIPPPLYDENEPLTEKETEVTKDKVLPSTKDIQPPVIQKSQDPVKPVSSPISPEPSSAQVDNSPLSKESSRETKLPYPSRVEREKKDSNDKVQIQKFWEMFKKIHVDITLADALILVPKYQKMLKSLLSNKEKLNEMANTPVSETCSAIILKKLPEKLGDPGQFLIPCNFSELKCKALADLGASINLMPFSVYTKLGLPALQSTRMTLELANCSLCVPKGIARDVLVPVGKFTFPADFVVVDFECNYQVPLILGRPFLRTARVLIDVHGEELVIRDGLERIVFKPDGSQDNESIHMMDVYDDRVKNVCEPESNDESTTSAIVDEFESLLGDIIKQKEELKGISDPVARRKACFLDKFKITNQGRVIHSPKKATISAISHIFPNNNFEDSFTMGNEDLNVIPNKELDKEILIPIPRESKIGKDCDFPFCDDFQSFKTFSNPLFEKEDDFPSRNDESILKEEVHEEALKSYLNPLFEDDEENISIEVSKQISPKVNSEPSIESLPKDDFDSDDDLFEMDSNNDEWKRILYGEDFEKKKSDSDKIKDFDKSSSNVFQSLSDELEPGGSSHVEGNDLDFHISDILFSTINEDKIFKPGIFDKDAFKDKSSKELAPSKALLTLDVFDPLHPPLMDFNVTKAFFGFTFSLLKIFSKKFVEPGIKNATFSGFWNFPWSYCGRTPEVIRRDTPCASLNVVFPFVLTHVIQGLATQHLQEELFDLIEA</sequence>
<protein>
    <submittedName>
        <fullName evidence="3">Reverse transcriptase domain-containing protein</fullName>
    </submittedName>
</protein>
<keyword evidence="4" id="KW-1185">Reference proteome</keyword>
<feature type="compositionally biased region" description="Basic and acidic residues" evidence="2">
    <location>
        <begin position="140"/>
        <end position="152"/>
    </location>
</feature>
<dbReference type="PANTHER" id="PTHR33067:SF35">
    <property type="entry name" value="ASPARTIC PEPTIDASE DDI1-TYPE DOMAIN-CONTAINING PROTEIN"/>
    <property type="match status" value="1"/>
</dbReference>
<feature type="compositionally biased region" description="Low complexity" evidence="2">
    <location>
        <begin position="170"/>
        <end position="184"/>
    </location>
</feature>
<reference evidence="3" key="2">
    <citation type="submission" date="2022-01" db="EMBL/GenBank/DDBJ databases">
        <authorList>
            <person name="Yamashiro T."/>
            <person name="Shiraishi A."/>
            <person name="Satake H."/>
            <person name="Nakayama K."/>
        </authorList>
    </citation>
    <scope>NUCLEOTIDE SEQUENCE</scope>
</reference>
<dbReference type="PANTHER" id="PTHR33067">
    <property type="entry name" value="RNA-DIRECTED DNA POLYMERASE-RELATED"/>
    <property type="match status" value="1"/>
</dbReference>
<comment type="caution">
    <text evidence="3">The sequence shown here is derived from an EMBL/GenBank/DDBJ whole genome shotgun (WGS) entry which is preliminary data.</text>
</comment>
<keyword evidence="3" id="KW-0808">Transferase</keyword>
<dbReference type="SUPFAM" id="SSF50630">
    <property type="entry name" value="Acid proteases"/>
    <property type="match status" value="1"/>
</dbReference>
<reference evidence="3" key="1">
    <citation type="journal article" date="2022" name="Int. J. Mol. Sci.">
        <title>Draft Genome of Tanacetum Coccineum: Genomic Comparison of Closely Related Tanacetum-Family Plants.</title>
        <authorList>
            <person name="Yamashiro T."/>
            <person name="Shiraishi A."/>
            <person name="Nakayama K."/>
            <person name="Satake H."/>
        </authorList>
    </citation>
    <scope>NUCLEOTIDE SEQUENCE</scope>
</reference>
<feature type="compositionally biased region" description="Basic and acidic residues" evidence="2">
    <location>
        <begin position="195"/>
        <end position="215"/>
    </location>
</feature>
<gene>
    <name evidence="3" type="ORF">Tco_0842229</name>
</gene>
<keyword evidence="1" id="KW-0175">Coiled coil</keyword>
<feature type="region of interest" description="Disordered" evidence="2">
    <location>
        <begin position="615"/>
        <end position="634"/>
    </location>
</feature>
<keyword evidence="3" id="KW-0548">Nucleotidyltransferase</keyword>
<keyword evidence="3" id="KW-0695">RNA-directed DNA polymerase</keyword>
<feature type="compositionally biased region" description="Polar residues" evidence="2">
    <location>
        <begin position="185"/>
        <end position="194"/>
    </location>
</feature>